<comment type="caution">
    <text evidence="8">The sequence shown here is derived from an EMBL/GenBank/DDBJ whole genome shotgun (WGS) entry which is preliminary data.</text>
</comment>
<accession>A0A318NDD2</accession>
<evidence type="ECO:0000313" key="9">
    <source>
        <dbReference type="Proteomes" id="UP000247565"/>
    </source>
</evidence>
<dbReference type="EC" id="2.7.1.49" evidence="2"/>
<evidence type="ECO:0000313" key="8">
    <source>
        <dbReference type="EMBL" id="PXZ01558.1"/>
    </source>
</evidence>
<organism evidence="8 9">
    <name type="scientific">Commensalibacter melissae</name>
    <dbReference type="NCBI Taxonomy" id="2070537"/>
    <lineage>
        <taxon>Bacteria</taxon>
        <taxon>Pseudomonadati</taxon>
        <taxon>Pseudomonadota</taxon>
        <taxon>Alphaproteobacteria</taxon>
        <taxon>Acetobacterales</taxon>
        <taxon>Acetobacteraceae</taxon>
    </lineage>
</organism>
<gene>
    <name evidence="8" type="primary">thiD</name>
    <name evidence="8" type="ORF">DK869_00665</name>
</gene>
<dbReference type="InterPro" id="IPR004399">
    <property type="entry name" value="HMP/HMP-P_kinase_dom"/>
</dbReference>
<dbReference type="GO" id="GO:0008972">
    <property type="term" value="F:phosphomethylpyrimidine kinase activity"/>
    <property type="evidence" value="ECO:0007669"/>
    <property type="project" value="InterPro"/>
</dbReference>
<comment type="pathway">
    <text evidence="1">Cofactor biosynthesis; thiamine diphosphate biosynthesis.</text>
</comment>
<dbReference type="Proteomes" id="UP000247565">
    <property type="component" value="Unassembled WGS sequence"/>
</dbReference>
<dbReference type="InterPro" id="IPR013749">
    <property type="entry name" value="PM/HMP-P_kinase-1"/>
</dbReference>
<dbReference type="InterPro" id="IPR029056">
    <property type="entry name" value="Ribokinase-like"/>
</dbReference>
<evidence type="ECO:0000256" key="6">
    <source>
        <dbReference type="ARBA" id="ARBA00022840"/>
    </source>
</evidence>
<protein>
    <recommendedName>
        <fullName evidence="2">hydroxymethylpyrimidine kinase</fullName>
        <ecNumber evidence="2">2.7.1.49</ecNumber>
    </recommendedName>
</protein>
<evidence type="ECO:0000256" key="5">
    <source>
        <dbReference type="ARBA" id="ARBA00022777"/>
    </source>
</evidence>
<dbReference type="PANTHER" id="PTHR20858">
    <property type="entry name" value="PHOSPHOMETHYLPYRIMIDINE KINASE"/>
    <property type="match status" value="1"/>
</dbReference>
<keyword evidence="6" id="KW-0067">ATP-binding</keyword>
<dbReference type="Gene3D" id="3.40.1190.20">
    <property type="match status" value="1"/>
</dbReference>
<dbReference type="NCBIfam" id="TIGR00097">
    <property type="entry name" value="HMP-P_kinase"/>
    <property type="match status" value="1"/>
</dbReference>
<evidence type="ECO:0000256" key="4">
    <source>
        <dbReference type="ARBA" id="ARBA00022741"/>
    </source>
</evidence>
<dbReference type="GO" id="GO:0005829">
    <property type="term" value="C:cytosol"/>
    <property type="evidence" value="ECO:0007669"/>
    <property type="project" value="TreeGrafter"/>
</dbReference>
<dbReference type="PANTHER" id="PTHR20858:SF17">
    <property type="entry name" value="HYDROXYMETHYLPYRIMIDINE_PHOSPHOMETHYLPYRIMIDINE KINASE THI20-RELATED"/>
    <property type="match status" value="1"/>
</dbReference>
<dbReference type="EMBL" id="QGLT01000001">
    <property type="protein sequence ID" value="PXZ01558.1"/>
    <property type="molecule type" value="Genomic_DNA"/>
</dbReference>
<dbReference type="AlphaFoldDB" id="A0A318NDD2"/>
<evidence type="ECO:0000256" key="1">
    <source>
        <dbReference type="ARBA" id="ARBA00004948"/>
    </source>
</evidence>
<keyword evidence="3" id="KW-0808">Transferase</keyword>
<dbReference type="GO" id="GO:0009229">
    <property type="term" value="P:thiamine diphosphate biosynthetic process"/>
    <property type="evidence" value="ECO:0007669"/>
    <property type="project" value="UniProtKB-UniPathway"/>
</dbReference>
<dbReference type="RefSeq" id="WP_110438077.1">
    <property type="nucleotide sequence ID" value="NZ_CP046393.1"/>
</dbReference>
<name>A0A318NDD2_9PROT</name>
<dbReference type="OrthoDB" id="9810880at2"/>
<evidence type="ECO:0000256" key="3">
    <source>
        <dbReference type="ARBA" id="ARBA00022679"/>
    </source>
</evidence>
<dbReference type="SUPFAM" id="SSF53613">
    <property type="entry name" value="Ribokinase-like"/>
    <property type="match status" value="1"/>
</dbReference>
<proteinExistence type="predicted"/>
<keyword evidence="4" id="KW-0547">Nucleotide-binding</keyword>
<sequence>MIKNILTIAGTDPSGGAGIQADIKTFSALGTYAMSVITAVVAQNTQGVRSFQIMDPNMVADQIDAIFQDIHVDAVKIGMLGNELIVRIVAHKLREYNVAKVVIDPVMVAKSGDHLINDAAVNALKDELFPLATLITPNIPEACVLLNRNDPITMLEMKEEAQKLLSFGSHWVLLKGGHLEGFNCFDVLCNKNEIFDYEDERVLTNNNHGTGCTLSSAITALIPVMEIPDAVREAKTYLGNALKAGNQLQVGKGHGPVNHFYRIWNL</sequence>
<dbReference type="GO" id="GO:0008902">
    <property type="term" value="F:hydroxymethylpyrimidine kinase activity"/>
    <property type="evidence" value="ECO:0007669"/>
    <property type="project" value="UniProtKB-EC"/>
</dbReference>
<dbReference type="Pfam" id="PF08543">
    <property type="entry name" value="Phos_pyr_kin"/>
    <property type="match status" value="1"/>
</dbReference>
<reference evidence="8 9" key="1">
    <citation type="submission" date="2018-05" db="EMBL/GenBank/DDBJ databases">
        <title>Reference genomes for bee gut microbiota database.</title>
        <authorList>
            <person name="Ellegaard K.M."/>
        </authorList>
    </citation>
    <scope>NUCLEOTIDE SEQUENCE [LARGE SCALE GENOMIC DNA]</scope>
    <source>
        <strain evidence="8 9">ESL0284</strain>
    </source>
</reference>
<dbReference type="GO" id="GO:0009228">
    <property type="term" value="P:thiamine biosynthetic process"/>
    <property type="evidence" value="ECO:0007669"/>
    <property type="project" value="InterPro"/>
</dbReference>
<keyword evidence="5 8" id="KW-0418">Kinase</keyword>
<dbReference type="UniPathway" id="UPA00060">
    <property type="reaction ID" value="UER00138"/>
</dbReference>
<feature type="domain" description="Pyridoxamine kinase/Phosphomethylpyrimidine kinase" evidence="7">
    <location>
        <begin position="12"/>
        <end position="258"/>
    </location>
</feature>
<keyword evidence="9" id="KW-1185">Reference proteome</keyword>
<dbReference type="CDD" id="cd01169">
    <property type="entry name" value="HMPP_kinase"/>
    <property type="match status" value="1"/>
</dbReference>
<dbReference type="FunFam" id="3.40.1190.20:FF:000003">
    <property type="entry name" value="Phosphomethylpyrimidine kinase ThiD"/>
    <property type="match status" value="1"/>
</dbReference>
<dbReference type="GO" id="GO:0005524">
    <property type="term" value="F:ATP binding"/>
    <property type="evidence" value="ECO:0007669"/>
    <property type="project" value="UniProtKB-KW"/>
</dbReference>
<evidence type="ECO:0000259" key="7">
    <source>
        <dbReference type="Pfam" id="PF08543"/>
    </source>
</evidence>
<evidence type="ECO:0000256" key="2">
    <source>
        <dbReference type="ARBA" id="ARBA00012135"/>
    </source>
</evidence>